<accession>A0AA88GQ88</accession>
<evidence type="ECO:0000313" key="3">
    <source>
        <dbReference type="EMBL" id="KAG2382553.1"/>
    </source>
</evidence>
<feature type="region of interest" description="Disordered" evidence="2">
    <location>
        <begin position="213"/>
        <end position="312"/>
    </location>
</feature>
<name>A0AA88GQ88_NAELO</name>
<comment type="caution">
    <text evidence="3">The sequence shown here is derived from an EMBL/GenBank/DDBJ whole genome shotgun (WGS) entry which is preliminary data.</text>
</comment>
<protein>
    <submittedName>
        <fullName evidence="3">Uncharacterized protein</fullName>
    </submittedName>
</protein>
<keyword evidence="4" id="KW-1185">Reference proteome</keyword>
<evidence type="ECO:0000256" key="2">
    <source>
        <dbReference type="SAM" id="MobiDB-lite"/>
    </source>
</evidence>
<dbReference type="AlphaFoldDB" id="A0AA88GQ88"/>
<proteinExistence type="predicted"/>
<evidence type="ECO:0000313" key="4">
    <source>
        <dbReference type="Proteomes" id="UP000816034"/>
    </source>
</evidence>
<evidence type="ECO:0000256" key="1">
    <source>
        <dbReference type="SAM" id="Coils"/>
    </source>
</evidence>
<feature type="region of interest" description="Disordered" evidence="2">
    <location>
        <begin position="394"/>
        <end position="432"/>
    </location>
</feature>
<keyword evidence="1" id="KW-0175">Coiled coil</keyword>
<feature type="compositionally biased region" description="Basic and acidic residues" evidence="2">
    <location>
        <begin position="423"/>
        <end position="432"/>
    </location>
</feature>
<gene>
    <name evidence="3" type="ORF">C9374_005133</name>
</gene>
<sequence>MNHSGSSAPSFTNSSASSSSGHSSLPGIPSTRVRQFRNEPIISNTRESFSSCTKKRILKHVADNQDNINNYLVREHKLANGKIDLDPKKRFIFNAEFHVCLHHNNNIRVARAEKCSTEVLGEEGSKYVFTNANDAAQFYQDSMMERRLRKEEKLKEFNIKVKQRIQERKNETILAKQIEVEKLQKEKIRKKELRKKMGEYGKQVNDVNMKYSPQVSEESHSLTSLSSSSKTTTPRSCTPRSNTPRGMNTPRGNNTPRGMNTPRPDPSKTMDDTEEDVAHDDDMLHNRSSSSSCPSPHESDTTTSSEEVDECSVDEVSHEKTVNDFVNFARYNLANLATSKSQEMYGKYERAISKDENMIVIQAPSFTVYLDEPTQQPQSSLLNKPNYIPLNASSHSEEDNEISSIPETGPANSVVLSNPRTTTTKEQKKKEYREEKRYLKQLNKQFLETIKNMNIQLPMLCNCDIDVLDVCAQHSNNCYYFQNRNDYARDLSSLFHSYKI</sequence>
<dbReference type="RefSeq" id="XP_044548232.1">
    <property type="nucleotide sequence ID" value="XM_044694850.1"/>
</dbReference>
<dbReference type="EMBL" id="PYSW02000023">
    <property type="protein sequence ID" value="KAG2382553.1"/>
    <property type="molecule type" value="Genomic_DNA"/>
</dbReference>
<feature type="compositionally biased region" description="Low complexity" evidence="2">
    <location>
        <begin position="288"/>
        <end position="305"/>
    </location>
</feature>
<feature type="compositionally biased region" description="Low complexity" evidence="2">
    <location>
        <begin position="221"/>
        <end position="243"/>
    </location>
</feature>
<dbReference type="Proteomes" id="UP000816034">
    <property type="component" value="Unassembled WGS sequence"/>
</dbReference>
<feature type="compositionally biased region" description="Low complexity" evidence="2">
    <location>
        <begin position="1"/>
        <end position="30"/>
    </location>
</feature>
<feature type="compositionally biased region" description="Polar residues" evidence="2">
    <location>
        <begin position="244"/>
        <end position="258"/>
    </location>
</feature>
<feature type="compositionally biased region" description="Polar residues" evidence="2">
    <location>
        <begin position="402"/>
        <end position="420"/>
    </location>
</feature>
<feature type="coiled-coil region" evidence="1">
    <location>
        <begin position="166"/>
        <end position="203"/>
    </location>
</feature>
<dbReference type="GeneID" id="68097588"/>
<reference evidence="3 4" key="1">
    <citation type="journal article" date="2018" name="BMC Genomics">
        <title>The genome of Naegleria lovaniensis, the basis for a comparative approach to unravel pathogenicity factors of the human pathogenic amoeba N. fowleri.</title>
        <authorList>
            <person name="Liechti N."/>
            <person name="Schurch N."/>
            <person name="Bruggmann R."/>
            <person name="Wittwer M."/>
        </authorList>
    </citation>
    <scope>NUCLEOTIDE SEQUENCE [LARGE SCALE GENOMIC DNA]</scope>
    <source>
        <strain evidence="3 4">ATCC 30569</strain>
    </source>
</reference>
<organism evidence="3 4">
    <name type="scientific">Naegleria lovaniensis</name>
    <name type="common">Amoeba</name>
    <dbReference type="NCBI Taxonomy" id="51637"/>
    <lineage>
        <taxon>Eukaryota</taxon>
        <taxon>Discoba</taxon>
        <taxon>Heterolobosea</taxon>
        <taxon>Tetramitia</taxon>
        <taxon>Eutetramitia</taxon>
        <taxon>Vahlkampfiidae</taxon>
        <taxon>Naegleria</taxon>
    </lineage>
</organism>
<feature type="region of interest" description="Disordered" evidence="2">
    <location>
        <begin position="1"/>
        <end position="37"/>
    </location>
</feature>